<sequence>MTLKYIFGILIIGFLVASCTDDTTEDISANPGYTYFPIEIGTYVVYKADSIYHDQPLANVQGIHDTAHFFVKELIDSVFTDASEEESQRVLRYKRNTDADPWVLSDAWYAKRTASNAQRVEENRRYVKLGFPISPFSNWNGNALNDLDEWRYEYDSLYMARTVGDLAFPKTITVTERNFLTEVNDEFAYEIYAEDVGLIFRHHKVLFTRPSYLNNRVAQNIISGYEYKWEIVDYGME</sequence>
<dbReference type="RefSeq" id="WP_163284221.1">
    <property type="nucleotide sequence ID" value="NZ_JAAGVY010000009.1"/>
</dbReference>
<evidence type="ECO:0000313" key="2">
    <source>
        <dbReference type="Proteomes" id="UP000486602"/>
    </source>
</evidence>
<organism evidence="1 2">
    <name type="scientific">Cryomorpha ignava</name>
    <dbReference type="NCBI Taxonomy" id="101383"/>
    <lineage>
        <taxon>Bacteria</taxon>
        <taxon>Pseudomonadati</taxon>
        <taxon>Bacteroidota</taxon>
        <taxon>Flavobacteriia</taxon>
        <taxon>Flavobacteriales</taxon>
        <taxon>Cryomorphaceae</taxon>
        <taxon>Cryomorpha</taxon>
    </lineage>
</organism>
<keyword evidence="2" id="KW-1185">Reference proteome</keyword>
<dbReference type="EMBL" id="JAAGVY010000009">
    <property type="protein sequence ID" value="NEN23219.1"/>
    <property type="molecule type" value="Genomic_DNA"/>
</dbReference>
<comment type="caution">
    <text evidence="1">The sequence shown here is derived from an EMBL/GenBank/DDBJ whole genome shotgun (WGS) entry which is preliminary data.</text>
</comment>
<accession>A0A7K3WNI9</accession>
<proteinExistence type="predicted"/>
<dbReference type="PROSITE" id="PS51257">
    <property type="entry name" value="PROKAR_LIPOPROTEIN"/>
    <property type="match status" value="1"/>
</dbReference>
<reference evidence="1 2" key="1">
    <citation type="submission" date="2020-02" db="EMBL/GenBank/DDBJ databases">
        <title>Out from the shadows clarifying the taxonomy of the family Cryomorphaceae and related taxa by utilizing the GTDB taxonomic framework.</title>
        <authorList>
            <person name="Bowman J.P."/>
        </authorList>
    </citation>
    <scope>NUCLEOTIDE SEQUENCE [LARGE SCALE GENOMIC DNA]</scope>
    <source>
        <strain evidence="1 2">QSSC 1-22</strain>
    </source>
</reference>
<protein>
    <submittedName>
        <fullName evidence="1">Uncharacterized protein</fullName>
    </submittedName>
</protein>
<dbReference type="AlphaFoldDB" id="A0A7K3WNI9"/>
<evidence type="ECO:0000313" key="1">
    <source>
        <dbReference type="EMBL" id="NEN23219.1"/>
    </source>
</evidence>
<gene>
    <name evidence="1" type="ORF">G3O08_06865</name>
</gene>
<name>A0A7K3WNI9_9FLAO</name>
<dbReference type="Proteomes" id="UP000486602">
    <property type="component" value="Unassembled WGS sequence"/>
</dbReference>